<evidence type="ECO:0000313" key="8">
    <source>
        <dbReference type="Proteomes" id="UP001651158"/>
    </source>
</evidence>
<feature type="transmembrane region" description="Helical" evidence="5">
    <location>
        <begin position="55"/>
        <end position="83"/>
    </location>
</feature>
<gene>
    <name evidence="7" type="ORF">TcWFU_009567</name>
</gene>
<protein>
    <submittedName>
        <fullName evidence="7">Solute carrier family 26 member 9</fullName>
    </submittedName>
</protein>
<dbReference type="InterPro" id="IPR036513">
    <property type="entry name" value="STAS_dom_sf"/>
</dbReference>
<evidence type="ECO:0000259" key="6">
    <source>
        <dbReference type="PROSITE" id="PS50801"/>
    </source>
</evidence>
<dbReference type="Gene3D" id="3.30.750.24">
    <property type="entry name" value="STAS domain"/>
    <property type="match status" value="1"/>
</dbReference>
<feature type="transmembrane region" description="Helical" evidence="5">
    <location>
        <begin position="244"/>
        <end position="261"/>
    </location>
</feature>
<feature type="transmembrane region" description="Helical" evidence="5">
    <location>
        <begin position="281"/>
        <end position="306"/>
    </location>
</feature>
<dbReference type="Pfam" id="PF01740">
    <property type="entry name" value="STAS"/>
    <property type="match status" value="1"/>
</dbReference>
<comment type="caution">
    <text evidence="7">The sequence shown here is derived from an EMBL/GenBank/DDBJ whole genome shotgun (WGS) entry which is preliminary data.</text>
</comment>
<evidence type="ECO:0000256" key="3">
    <source>
        <dbReference type="ARBA" id="ARBA00022989"/>
    </source>
</evidence>
<dbReference type="CDD" id="cd07042">
    <property type="entry name" value="STAS_SulP_like_sulfate_transporter"/>
    <property type="match status" value="1"/>
</dbReference>
<keyword evidence="3 5" id="KW-1133">Transmembrane helix</keyword>
<keyword evidence="2 5" id="KW-0812">Transmembrane</keyword>
<keyword evidence="4 5" id="KW-0472">Membrane</keyword>
<evidence type="ECO:0000313" key="7">
    <source>
        <dbReference type="EMBL" id="KAL5110946.1"/>
    </source>
</evidence>
<feature type="domain" description="STAS" evidence="6">
    <location>
        <begin position="334"/>
        <end position="505"/>
    </location>
</feature>
<dbReference type="Proteomes" id="UP001651158">
    <property type="component" value="Unassembled WGS sequence"/>
</dbReference>
<sequence length="549" mass="60869">MALLQVGSLAAYLSGPLISGFMCASAFHVVASQLNYLFGIKLPRVYGPGNLLLKFYNLCVRITQTNVATVVICIICICMLHVFRMYINPFFRKKFKFPIPVELILVVLGTVISHFVGFSSRWGVTVVGKIPSGLPAPVVPTFAYFSDLVPDIFVIAIIVFAINAGLAKTYASEFGYDILDNQELLALGISNTFASFFQCHTACGALGRTAVVVTIGMASQIASLISCGIFLIILFFIAPYLESLPRAILGCIVCVALTSTFKKALDLKRLWKVSKIDASIWLVSFLTTFAVDIIYGVGVGFIYSILTVVSRSQYGGRFLLGEAKNTDLYSELKRFEEVRELESIKIIRYDGPVYFANVASFQKAVYRLSGVDPVKVQRDLHKKESGRKFFSLHKSKSTTPAASLSKLPTEGVDERDDVEDMAIRSNAPVSFDAEVDAEAREEAEKPLRYIILDASGWMFTDTVGLRGIKEMIKNYTEVEVNILVAALRPRLREMFDKAGVFSVLSEENFSSVCTTRCWSLLPSFIRLPRWWVVGRMERGYGGTPTSSHN</sequence>
<dbReference type="PANTHER" id="PTHR11814">
    <property type="entry name" value="SULFATE TRANSPORTER"/>
    <property type="match status" value="1"/>
</dbReference>
<dbReference type="PROSITE" id="PS50801">
    <property type="entry name" value="STAS"/>
    <property type="match status" value="1"/>
</dbReference>
<proteinExistence type="predicted"/>
<dbReference type="InterPro" id="IPR011547">
    <property type="entry name" value="SLC26A/SulP_dom"/>
</dbReference>
<evidence type="ECO:0000256" key="4">
    <source>
        <dbReference type="ARBA" id="ARBA00023136"/>
    </source>
</evidence>
<reference evidence="7 8" key="1">
    <citation type="journal article" date="2022" name="Front. Cell. Infect. Microbiol.">
        <title>The Genomes of Two Strains of Taenia crassiceps the Animal Model for the Study of Human Cysticercosis.</title>
        <authorList>
            <person name="Bobes R.J."/>
            <person name="Estrada K."/>
            <person name="Rios-Valencia D.G."/>
            <person name="Calderon-Gallegos A."/>
            <person name="de la Torre P."/>
            <person name="Carrero J.C."/>
            <person name="Sanchez-Flores A."/>
            <person name="Laclette J.P."/>
        </authorList>
    </citation>
    <scope>NUCLEOTIDE SEQUENCE [LARGE SCALE GENOMIC DNA]</scope>
    <source>
        <strain evidence="7">WFUcys</strain>
    </source>
</reference>
<name>A0ABR4QMS7_9CEST</name>
<keyword evidence="8" id="KW-1185">Reference proteome</keyword>
<dbReference type="InterPro" id="IPR002645">
    <property type="entry name" value="STAS_dom"/>
</dbReference>
<evidence type="ECO:0000256" key="2">
    <source>
        <dbReference type="ARBA" id="ARBA00022692"/>
    </source>
</evidence>
<organism evidence="7 8">
    <name type="scientific">Taenia crassiceps</name>
    <dbReference type="NCBI Taxonomy" id="6207"/>
    <lineage>
        <taxon>Eukaryota</taxon>
        <taxon>Metazoa</taxon>
        <taxon>Spiralia</taxon>
        <taxon>Lophotrochozoa</taxon>
        <taxon>Platyhelminthes</taxon>
        <taxon>Cestoda</taxon>
        <taxon>Eucestoda</taxon>
        <taxon>Cyclophyllidea</taxon>
        <taxon>Taeniidae</taxon>
        <taxon>Taenia</taxon>
    </lineage>
</organism>
<dbReference type="Pfam" id="PF00916">
    <property type="entry name" value="Sulfate_transp"/>
    <property type="match status" value="1"/>
</dbReference>
<feature type="transmembrane region" description="Helical" evidence="5">
    <location>
        <begin position="210"/>
        <end position="238"/>
    </location>
</feature>
<accession>A0ABR4QMS7</accession>
<evidence type="ECO:0000256" key="5">
    <source>
        <dbReference type="SAM" id="Phobius"/>
    </source>
</evidence>
<comment type="subcellular location">
    <subcellularLocation>
        <location evidence="1">Membrane</location>
        <topology evidence="1">Multi-pass membrane protein</topology>
    </subcellularLocation>
</comment>
<dbReference type="InterPro" id="IPR001902">
    <property type="entry name" value="SLC26A/SulP_fam"/>
</dbReference>
<feature type="transmembrane region" description="Helical" evidence="5">
    <location>
        <begin position="142"/>
        <end position="162"/>
    </location>
</feature>
<feature type="transmembrane region" description="Helical" evidence="5">
    <location>
        <begin position="103"/>
        <end position="122"/>
    </location>
</feature>
<dbReference type="SUPFAM" id="SSF52091">
    <property type="entry name" value="SpoIIaa-like"/>
    <property type="match status" value="1"/>
</dbReference>
<dbReference type="EMBL" id="JAKROA010000002">
    <property type="protein sequence ID" value="KAL5110946.1"/>
    <property type="molecule type" value="Genomic_DNA"/>
</dbReference>
<evidence type="ECO:0000256" key="1">
    <source>
        <dbReference type="ARBA" id="ARBA00004141"/>
    </source>
</evidence>